<evidence type="ECO:0000256" key="1">
    <source>
        <dbReference type="SAM" id="Phobius"/>
    </source>
</evidence>
<evidence type="ECO:0000313" key="3">
    <source>
        <dbReference type="Proteomes" id="UP000184048"/>
    </source>
</evidence>
<reference evidence="2 3" key="1">
    <citation type="submission" date="2016-11" db="EMBL/GenBank/DDBJ databases">
        <authorList>
            <person name="Jaros S."/>
            <person name="Januszkiewicz K."/>
            <person name="Wedrychowicz H."/>
        </authorList>
    </citation>
    <scope>NUCLEOTIDE SEQUENCE [LARGE SCALE GENOMIC DNA]</scope>
    <source>
        <strain evidence="2 3">DSM 18119</strain>
    </source>
</reference>
<dbReference type="Gene3D" id="3.20.80.10">
    <property type="entry name" value="Regulatory factor, effector binding domain"/>
    <property type="match status" value="1"/>
</dbReference>
<dbReference type="InterPro" id="IPR011256">
    <property type="entry name" value="Reg_factor_effector_dom_sf"/>
</dbReference>
<accession>A0A1M4Z7N7</accession>
<protein>
    <recommendedName>
        <fullName evidence="4">Effector-binding domain-containing protein</fullName>
    </recommendedName>
</protein>
<sequence>MIKWLAWIIACLLVIIICLYLFLPGNISIDRKLDATINLKTLQRGLLDENTWKQWWPGKTVDANGSTLFEYNGSIYSISDKQLSTITLSVKKDNFSTTAAINFIPRDEIHVIISGHINEDLPALPVSRIRAYLNSKTLSNDLGDILERIRQFYSNNDHIYGIHIEKALVRDSSLISTSGISKGYPNPPFIYKMINDLKAYALLHQAKQTDYPMLNVYTQDSINFLTRVALPLDKKLPSSGKIEYKWMLGGGNILVTEVKGGPGKINEAIHQVENYITDYNRTPPAISFQSLVTDRVKEPDSTKWITKLYYPVM</sequence>
<dbReference type="RefSeq" id="WP_072835107.1">
    <property type="nucleotide sequence ID" value="NZ_FQUU01000006.1"/>
</dbReference>
<evidence type="ECO:0000313" key="2">
    <source>
        <dbReference type="EMBL" id="SHF14041.1"/>
    </source>
</evidence>
<dbReference type="Proteomes" id="UP000184048">
    <property type="component" value="Unassembled WGS sequence"/>
</dbReference>
<dbReference type="EMBL" id="FQUU01000006">
    <property type="protein sequence ID" value="SHF14041.1"/>
    <property type="molecule type" value="Genomic_DNA"/>
</dbReference>
<dbReference type="OrthoDB" id="9807923at2"/>
<name>A0A1M4Z7N7_9BACT</name>
<keyword evidence="3" id="KW-1185">Reference proteome</keyword>
<keyword evidence="1" id="KW-1133">Transmembrane helix</keyword>
<dbReference type="AlphaFoldDB" id="A0A1M4Z7N7"/>
<keyword evidence="1" id="KW-0812">Transmembrane</keyword>
<keyword evidence="1" id="KW-0472">Membrane</keyword>
<proteinExistence type="predicted"/>
<evidence type="ECO:0008006" key="4">
    <source>
        <dbReference type="Google" id="ProtNLM"/>
    </source>
</evidence>
<gene>
    <name evidence="2" type="ORF">SAMN02745131_01915</name>
</gene>
<dbReference type="STRING" id="1121884.SAMN02745131_01915"/>
<organism evidence="2 3">
    <name type="scientific">Flavisolibacter ginsengisoli DSM 18119</name>
    <dbReference type="NCBI Taxonomy" id="1121884"/>
    <lineage>
        <taxon>Bacteria</taxon>
        <taxon>Pseudomonadati</taxon>
        <taxon>Bacteroidota</taxon>
        <taxon>Chitinophagia</taxon>
        <taxon>Chitinophagales</taxon>
        <taxon>Chitinophagaceae</taxon>
        <taxon>Flavisolibacter</taxon>
    </lineage>
</organism>
<feature type="transmembrane region" description="Helical" evidence="1">
    <location>
        <begin position="6"/>
        <end position="23"/>
    </location>
</feature>